<dbReference type="EMBL" id="SDAM02000267">
    <property type="protein sequence ID" value="KAH6825016.1"/>
    <property type="molecule type" value="Genomic_DNA"/>
</dbReference>
<organism evidence="5 6">
    <name type="scientific">Perilla frutescens var. hirtella</name>
    <name type="common">Perilla citriodora</name>
    <name type="synonym">Perilla setoyensis</name>
    <dbReference type="NCBI Taxonomy" id="608512"/>
    <lineage>
        <taxon>Eukaryota</taxon>
        <taxon>Viridiplantae</taxon>
        <taxon>Streptophyta</taxon>
        <taxon>Embryophyta</taxon>
        <taxon>Tracheophyta</taxon>
        <taxon>Spermatophyta</taxon>
        <taxon>Magnoliopsida</taxon>
        <taxon>eudicotyledons</taxon>
        <taxon>Gunneridae</taxon>
        <taxon>Pentapetalae</taxon>
        <taxon>asterids</taxon>
        <taxon>lamiids</taxon>
        <taxon>Lamiales</taxon>
        <taxon>Lamiaceae</taxon>
        <taxon>Nepetoideae</taxon>
        <taxon>Elsholtzieae</taxon>
        <taxon>Perilla</taxon>
    </lineage>
</organism>
<proteinExistence type="predicted"/>
<dbReference type="AlphaFoldDB" id="A0AAD4J0T9"/>
<evidence type="ECO:0000259" key="4">
    <source>
        <dbReference type="PROSITE" id="PS51774"/>
    </source>
</evidence>
<feature type="coiled-coil region" evidence="2">
    <location>
        <begin position="626"/>
        <end position="688"/>
    </location>
</feature>
<dbReference type="PROSITE" id="PS51774">
    <property type="entry name" value="NAB"/>
    <property type="match status" value="1"/>
</dbReference>
<protein>
    <recommendedName>
        <fullName evidence="4">NAB domain-containing protein</fullName>
    </recommendedName>
</protein>
<feature type="region of interest" description="Disordered" evidence="3">
    <location>
        <begin position="86"/>
        <end position="116"/>
    </location>
</feature>
<name>A0AAD4J0T9_PERFH</name>
<dbReference type="InterPro" id="IPR011684">
    <property type="entry name" value="NAB"/>
</dbReference>
<dbReference type="Proteomes" id="UP001190926">
    <property type="component" value="Unassembled WGS sequence"/>
</dbReference>
<dbReference type="GO" id="GO:0003779">
    <property type="term" value="F:actin binding"/>
    <property type="evidence" value="ECO:0007669"/>
    <property type="project" value="InterPro"/>
</dbReference>
<sequence length="718" mass="83866">MAKQQWKLNSFSNHIDPEKEEQLKRVKIVVEDQLKNILRITNDITHGNKERNLRKKSEAIELIEDFHKQYEKLYILYENLREKVKKSVDGEDDTSSSANDSDSESNYYPGEFHGENDEVTNFCSRVSERDDGQEYETWDVEYTPTCSSVVTKTMNSPGSPFGRGSGLGDMLRDIELQREKTGKISQMWAEMKDLEEQVAALKTEVSSLHTQNRQLEEQVEWKSNEAVETQEKISRLEAQIMEMEAESNEQERAFTSFSKQFVDDKQHYTSRISELEAQAEVMQLELNGLKHQKGELEVGLLDATKHWSTQVEGLTEHVSYLQHQLKTINSHKAELKLEIEKKSNEISEYLLLIAALRNELSLSEQQAVQEKESLKIKVQDLESEIESLSNTKTDLEEQVNKISHEASQSSLEKEKLQEKISQLSTKQNELKDCQTIMSVKMKSLEEEVQSLKSELECSERKRSCLQVGLEALQNDKKLVQLELEKEKEQYKSQLERITRSNFHQVERKIEEMAIEFRKQVEDQYRILSRRIRVAEQLQAENKEWYRKTRDTYERDNRDLQLMRARTATALKNVKDLTLTANDLLTSIDSKAFKFEECTAIFQSRISKASCEINFAKEWAMRKNEALSRMKEDLDCLLVQLDDKEAEILASREKVCTLENKVQELEKIIEEKEDEMLGLTEEKREAIRQLCVWIDYHRGQSDFYKNLLSDMNRGRRRAS</sequence>
<dbReference type="GO" id="GO:0005200">
    <property type="term" value="F:structural constituent of cytoskeleton"/>
    <property type="evidence" value="ECO:0007669"/>
    <property type="project" value="TreeGrafter"/>
</dbReference>
<feature type="compositionally biased region" description="Low complexity" evidence="3">
    <location>
        <begin position="95"/>
        <end position="106"/>
    </location>
</feature>
<dbReference type="Gene3D" id="1.10.287.1490">
    <property type="match status" value="1"/>
</dbReference>
<evidence type="ECO:0000256" key="3">
    <source>
        <dbReference type="SAM" id="MobiDB-lite"/>
    </source>
</evidence>
<dbReference type="PANTHER" id="PTHR47357">
    <property type="entry name" value="COP1-INTERACTIVE PROTEIN 1"/>
    <property type="match status" value="1"/>
</dbReference>
<dbReference type="GO" id="GO:0005856">
    <property type="term" value="C:cytoskeleton"/>
    <property type="evidence" value="ECO:0007669"/>
    <property type="project" value="TreeGrafter"/>
</dbReference>
<evidence type="ECO:0000313" key="5">
    <source>
        <dbReference type="EMBL" id="KAH6825016.1"/>
    </source>
</evidence>
<accession>A0AAD4J0T9</accession>
<reference evidence="5 6" key="1">
    <citation type="journal article" date="2021" name="Nat. Commun.">
        <title>Incipient diploidization of the medicinal plant Perilla within 10,000 years.</title>
        <authorList>
            <person name="Zhang Y."/>
            <person name="Shen Q."/>
            <person name="Leng L."/>
            <person name="Zhang D."/>
            <person name="Chen S."/>
            <person name="Shi Y."/>
            <person name="Ning Z."/>
            <person name="Chen S."/>
        </authorList>
    </citation>
    <scope>NUCLEOTIDE SEQUENCE [LARGE SCALE GENOMIC DNA]</scope>
    <source>
        <strain evidence="6">cv. PC099</strain>
    </source>
</reference>
<evidence type="ECO:0000256" key="2">
    <source>
        <dbReference type="SAM" id="Coils"/>
    </source>
</evidence>
<comment type="caution">
    <text evidence="5">The sequence shown here is derived from an EMBL/GenBank/DDBJ whole genome shotgun (WGS) entry which is preliminary data.</text>
</comment>
<feature type="domain" description="NAB" evidence="4">
    <location>
        <begin position="6"/>
        <end position="84"/>
    </location>
</feature>
<evidence type="ECO:0000313" key="6">
    <source>
        <dbReference type="Proteomes" id="UP001190926"/>
    </source>
</evidence>
<evidence type="ECO:0000256" key="1">
    <source>
        <dbReference type="ARBA" id="ARBA00023054"/>
    </source>
</evidence>
<gene>
    <name evidence="5" type="ORF">C2S53_000668</name>
</gene>
<keyword evidence="1 2" id="KW-0175">Coiled coil</keyword>
<feature type="coiled-coil region" evidence="2">
    <location>
        <begin position="325"/>
        <end position="537"/>
    </location>
</feature>
<dbReference type="PANTHER" id="PTHR47357:SF4">
    <property type="entry name" value="MYOSIN HEAVY CHAIN-LIKE PROTEIN"/>
    <property type="match status" value="1"/>
</dbReference>
<feature type="coiled-coil region" evidence="2">
    <location>
        <begin position="184"/>
        <end position="292"/>
    </location>
</feature>
<keyword evidence="6" id="KW-1185">Reference proteome</keyword>